<sequence length="92" mass="10463">MYDMRKEFLIMALKSLTKVFKSGNSNAVRLNKNIMDAAGLKADDPVNVIFNEQDGSVTIKAVKKANYHDNFSKLLEKSLHDDREALDFLKDK</sequence>
<dbReference type="Proteomes" id="UP000239920">
    <property type="component" value="Unassembled WGS sequence"/>
</dbReference>
<dbReference type="Pfam" id="PF04014">
    <property type="entry name" value="MazE_antitoxin"/>
    <property type="match status" value="1"/>
</dbReference>
<reference evidence="2 3" key="1">
    <citation type="submission" date="2017-09" db="EMBL/GenBank/DDBJ databases">
        <title>Bacterial strain isolated from the female urinary microbiota.</title>
        <authorList>
            <person name="Thomas-White K."/>
            <person name="Kumar N."/>
            <person name="Forster S."/>
            <person name="Putonti C."/>
            <person name="Lawley T."/>
            <person name="Wolfe A.J."/>
        </authorList>
    </citation>
    <scope>NUCLEOTIDE SEQUENCE [LARGE SCALE GENOMIC DNA]</scope>
    <source>
        <strain evidence="2 3">UMB0683</strain>
    </source>
</reference>
<dbReference type="OrthoDB" id="2394761at2"/>
<dbReference type="EMBL" id="PNFV01000010">
    <property type="protein sequence ID" value="PMB82054.1"/>
    <property type="molecule type" value="Genomic_DNA"/>
</dbReference>
<protein>
    <recommendedName>
        <fullName evidence="1">SpoVT-AbrB domain-containing protein</fullName>
    </recommendedName>
</protein>
<name>A0A2J6NL62_9LACO</name>
<accession>A0A2J6NL62</accession>
<evidence type="ECO:0000313" key="3">
    <source>
        <dbReference type="Proteomes" id="UP000239920"/>
    </source>
</evidence>
<comment type="caution">
    <text evidence="2">The sequence shown here is derived from an EMBL/GenBank/DDBJ whole genome shotgun (WGS) entry which is preliminary data.</text>
</comment>
<dbReference type="InterPro" id="IPR007159">
    <property type="entry name" value="SpoVT-AbrB_dom"/>
</dbReference>
<feature type="domain" description="SpoVT-AbrB" evidence="1">
    <location>
        <begin position="20"/>
        <end position="67"/>
    </location>
</feature>
<proteinExistence type="predicted"/>
<dbReference type="Gene3D" id="2.10.260.10">
    <property type="match status" value="1"/>
</dbReference>
<dbReference type="SUPFAM" id="SSF89447">
    <property type="entry name" value="AbrB/MazE/MraZ-like"/>
    <property type="match status" value="1"/>
</dbReference>
<evidence type="ECO:0000313" key="2">
    <source>
        <dbReference type="EMBL" id="PMB82054.1"/>
    </source>
</evidence>
<organism evidence="2 3">
    <name type="scientific">Limosilactobacillus pontis</name>
    <dbReference type="NCBI Taxonomy" id="35787"/>
    <lineage>
        <taxon>Bacteria</taxon>
        <taxon>Bacillati</taxon>
        <taxon>Bacillota</taxon>
        <taxon>Bacilli</taxon>
        <taxon>Lactobacillales</taxon>
        <taxon>Lactobacillaceae</taxon>
        <taxon>Limosilactobacillus</taxon>
    </lineage>
</organism>
<gene>
    <name evidence="2" type="ORF">CK797_07690</name>
</gene>
<dbReference type="InterPro" id="IPR037914">
    <property type="entry name" value="SpoVT-AbrB_sf"/>
</dbReference>
<evidence type="ECO:0000259" key="1">
    <source>
        <dbReference type="SMART" id="SM00966"/>
    </source>
</evidence>
<dbReference type="GO" id="GO:0003677">
    <property type="term" value="F:DNA binding"/>
    <property type="evidence" value="ECO:0007669"/>
    <property type="project" value="InterPro"/>
</dbReference>
<dbReference type="SMART" id="SM00966">
    <property type="entry name" value="SpoVT_AbrB"/>
    <property type="match status" value="1"/>
</dbReference>
<dbReference type="AlphaFoldDB" id="A0A2J6NL62"/>